<protein>
    <submittedName>
        <fullName evidence="6">Trans-sulfuration enzyme family protein</fullName>
    </submittedName>
</protein>
<dbReference type="RefSeq" id="WP_207763261.1">
    <property type="nucleotide sequence ID" value="NZ_NPEH01000659.1"/>
</dbReference>
<gene>
    <name evidence="6" type="ORF">CH379_20130</name>
</gene>
<keyword evidence="3" id="KW-0808">Transferase</keyword>
<accession>A0A2N0BFP2</accession>
<dbReference type="Gene3D" id="3.90.1150.10">
    <property type="entry name" value="Aspartate Aminotransferase, domain 1"/>
    <property type="match status" value="1"/>
</dbReference>
<dbReference type="InterPro" id="IPR000277">
    <property type="entry name" value="Cys/Met-Metab_PyrdxlP-dep_enz"/>
</dbReference>
<dbReference type="InterPro" id="IPR015422">
    <property type="entry name" value="PyrdxlP-dep_Trfase_small"/>
</dbReference>
<evidence type="ECO:0000313" key="6">
    <source>
        <dbReference type="EMBL" id="PJZ91177.1"/>
    </source>
</evidence>
<evidence type="ECO:0000256" key="3">
    <source>
        <dbReference type="ARBA" id="ARBA00022679"/>
    </source>
</evidence>
<evidence type="ECO:0000256" key="5">
    <source>
        <dbReference type="RuleBase" id="RU362118"/>
    </source>
</evidence>
<name>A0A2N0B3P6_9LEPT</name>
<comment type="caution">
    <text evidence="6">The sequence shown here is derived from an EMBL/GenBank/DDBJ whole genome shotgun (WGS) entry which is preliminary data.</text>
</comment>
<dbReference type="GO" id="GO:0004124">
    <property type="term" value="F:cysteine synthase activity"/>
    <property type="evidence" value="ECO:0007669"/>
    <property type="project" value="TreeGrafter"/>
</dbReference>
<dbReference type="GO" id="GO:0030170">
    <property type="term" value="F:pyridoxal phosphate binding"/>
    <property type="evidence" value="ECO:0007669"/>
    <property type="project" value="InterPro"/>
</dbReference>
<dbReference type="Pfam" id="PF01053">
    <property type="entry name" value="Cys_Met_Meta_PP"/>
    <property type="match status" value="1"/>
</dbReference>
<dbReference type="AlphaFoldDB" id="A0A2N0B3P6"/>
<organism evidence="6">
    <name type="scientific">Leptospira ellisii</name>
    <dbReference type="NCBI Taxonomy" id="2023197"/>
    <lineage>
        <taxon>Bacteria</taxon>
        <taxon>Pseudomonadati</taxon>
        <taxon>Spirochaetota</taxon>
        <taxon>Spirochaetia</taxon>
        <taxon>Leptospirales</taxon>
        <taxon>Leptospiraceae</taxon>
        <taxon>Leptospira</taxon>
    </lineage>
</organism>
<dbReference type="SUPFAM" id="SSF53383">
    <property type="entry name" value="PLP-dependent transferases"/>
    <property type="match status" value="1"/>
</dbReference>
<dbReference type="PANTHER" id="PTHR43797:SF2">
    <property type="entry name" value="HOMOCYSTEINE_CYSTEINE SYNTHASE"/>
    <property type="match status" value="1"/>
</dbReference>
<comment type="similarity">
    <text evidence="2 5">Belongs to the trans-sulfuration enzymes family.</text>
</comment>
<dbReference type="InterPro" id="IPR015424">
    <property type="entry name" value="PyrdxlP-dep_Trfase"/>
</dbReference>
<evidence type="ECO:0000256" key="4">
    <source>
        <dbReference type="ARBA" id="ARBA00022898"/>
    </source>
</evidence>
<dbReference type="PANTHER" id="PTHR43797">
    <property type="entry name" value="HOMOCYSTEINE/CYSTEINE SYNTHASE"/>
    <property type="match status" value="1"/>
</dbReference>
<proteinExistence type="inferred from homology"/>
<dbReference type="GO" id="GO:0003961">
    <property type="term" value="F:O-acetylhomoserine aminocarboxypropyltransferase activity"/>
    <property type="evidence" value="ECO:0007669"/>
    <property type="project" value="TreeGrafter"/>
</dbReference>
<dbReference type="GO" id="GO:0006535">
    <property type="term" value="P:cysteine biosynthetic process from serine"/>
    <property type="evidence" value="ECO:0007669"/>
    <property type="project" value="TreeGrafter"/>
</dbReference>
<evidence type="ECO:0000256" key="2">
    <source>
        <dbReference type="ARBA" id="ARBA00009077"/>
    </source>
</evidence>
<dbReference type="EMBL" id="NPEF01000354">
    <property type="protein sequence ID" value="PJZ91177.1"/>
    <property type="molecule type" value="Genomic_DNA"/>
</dbReference>
<comment type="cofactor">
    <cofactor evidence="1 5">
        <name>pyridoxal 5'-phosphate</name>
        <dbReference type="ChEBI" id="CHEBI:597326"/>
    </cofactor>
</comment>
<feature type="non-terminal residue" evidence="6">
    <location>
        <position position="1"/>
    </location>
</feature>
<evidence type="ECO:0000256" key="1">
    <source>
        <dbReference type="ARBA" id="ARBA00001933"/>
    </source>
</evidence>
<dbReference type="GO" id="GO:0005737">
    <property type="term" value="C:cytoplasm"/>
    <property type="evidence" value="ECO:0007669"/>
    <property type="project" value="TreeGrafter"/>
</dbReference>
<dbReference type="InterPro" id="IPR006235">
    <property type="entry name" value="OAc-hSer/O-AcSer_sulfhydrylase"/>
</dbReference>
<dbReference type="GO" id="GO:0071269">
    <property type="term" value="P:L-homocysteine biosynthetic process"/>
    <property type="evidence" value="ECO:0007669"/>
    <property type="project" value="TreeGrafter"/>
</dbReference>
<reference evidence="6" key="1">
    <citation type="submission" date="2017-07" db="EMBL/GenBank/DDBJ databases">
        <title>Leptospira spp. isolated from tropical soils.</title>
        <authorList>
            <person name="Thibeaux R."/>
            <person name="Iraola G."/>
            <person name="Ferres I."/>
            <person name="Bierque E."/>
            <person name="Girault D."/>
            <person name="Soupe-Gilbert M.-E."/>
            <person name="Picardeau M."/>
            <person name="Goarant C."/>
        </authorList>
    </citation>
    <scope>NUCLEOTIDE SEQUENCE [LARGE SCALE GENOMIC DNA]</scope>
    <source>
        <strain evidence="6">ATI7-C-A5</strain>
    </source>
</reference>
<accession>A0A2N0B3P6</accession>
<dbReference type="GO" id="GO:0019346">
    <property type="term" value="P:transsulfuration"/>
    <property type="evidence" value="ECO:0007669"/>
    <property type="project" value="InterPro"/>
</dbReference>
<sequence>ASTTHQQLTPEEQTSAGVTPDFVRLSVGLENIDDILFDLEEALKKV</sequence>
<keyword evidence="4 5" id="KW-0663">Pyridoxal phosphate</keyword>